<keyword evidence="4" id="KW-1185">Reference proteome</keyword>
<dbReference type="Gene3D" id="3.30.60.190">
    <property type="match status" value="1"/>
</dbReference>
<dbReference type="OrthoDB" id="4088682at2759"/>
<protein>
    <recommendedName>
        <fullName evidence="2">HIT-type domain-containing protein</fullName>
    </recommendedName>
</protein>
<gene>
    <name evidence="3" type="ORF">WICANDRAFT_35897</name>
</gene>
<feature type="domain" description="HIT-type" evidence="2">
    <location>
        <begin position="12"/>
        <end position="45"/>
    </location>
</feature>
<dbReference type="InterPro" id="IPR007529">
    <property type="entry name" value="Znf_HIT"/>
</dbReference>
<evidence type="ECO:0000259" key="2">
    <source>
        <dbReference type="PROSITE" id="PS51083"/>
    </source>
</evidence>
<dbReference type="EMBL" id="KV454214">
    <property type="protein sequence ID" value="ODQ56976.1"/>
    <property type="molecule type" value="Genomic_DNA"/>
</dbReference>
<accession>A0A1E3NV19</accession>
<dbReference type="RefSeq" id="XP_019036183.1">
    <property type="nucleotide sequence ID" value="XM_019182369.1"/>
</dbReference>
<dbReference type="AlphaFoldDB" id="A0A1E3NV19"/>
<proteinExistence type="predicted"/>
<evidence type="ECO:0000313" key="4">
    <source>
        <dbReference type="Proteomes" id="UP000094112"/>
    </source>
</evidence>
<keyword evidence="1" id="KW-0862">Zinc</keyword>
<keyword evidence="1" id="KW-0479">Metal-binding</keyword>
<reference evidence="3 4" key="1">
    <citation type="journal article" date="2016" name="Proc. Natl. Acad. Sci. U.S.A.">
        <title>Comparative genomics of biotechnologically important yeasts.</title>
        <authorList>
            <person name="Riley R."/>
            <person name="Haridas S."/>
            <person name="Wolfe K.H."/>
            <person name="Lopes M.R."/>
            <person name="Hittinger C.T."/>
            <person name="Goeker M."/>
            <person name="Salamov A.A."/>
            <person name="Wisecaver J.H."/>
            <person name="Long T.M."/>
            <person name="Calvey C.H."/>
            <person name="Aerts A.L."/>
            <person name="Barry K.W."/>
            <person name="Choi C."/>
            <person name="Clum A."/>
            <person name="Coughlan A.Y."/>
            <person name="Deshpande S."/>
            <person name="Douglass A.P."/>
            <person name="Hanson S.J."/>
            <person name="Klenk H.-P."/>
            <person name="LaButti K.M."/>
            <person name="Lapidus A."/>
            <person name="Lindquist E.A."/>
            <person name="Lipzen A.M."/>
            <person name="Meier-Kolthoff J.P."/>
            <person name="Ohm R.A."/>
            <person name="Otillar R.P."/>
            <person name="Pangilinan J.L."/>
            <person name="Peng Y."/>
            <person name="Rokas A."/>
            <person name="Rosa C.A."/>
            <person name="Scheuner C."/>
            <person name="Sibirny A.A."/>
            <person name="Slot J.C."/>
            <person name="Stielow J.B."/>
            <person name="Sun H."/>
            <person name="Kurtzman C.P."/>
            <person name="Blackwell M."/>
            <person name="Grigoriev I.V."/>
            <person name="Jeffries T.W."/>
        </authorList>
    </citation>
    <scope>NUCLEOTIDE SEQUENCE [LARGE SCALE GENOMIC DNA]</scope>
    <source>
        <strain evidence="4">ATCC 58044 / CBS 1984 / NCYC 433 / NRRL Y-366-8</strain>
    </source>
</reference>
<organism evidence="3 4">
    <name type="scientific">Wickerhamomyces anomalus (strain ATCC 58044 / CBS 1984 / NCYC 433 / NRRL Y-366-8)</name>
    <name type="common">Yeast</name>
    <name type="synonym">Hansenula anomala</name>
    <dbReference type="NCBI Taxonomy" id="683960"/>
    <lineage>
        <taxon>Eukaryota</taxon>
        <taxon>Fungi</taxon>
        <taxon>Dikarya</taxon>
        <taxon>Ascomycota</taxon>
        <taxon>Saccharomycotina</taxon>
        <taxon>Saccharomycetes</taxon>
        <taxon>Phaffomycetales</taxon>
        <taxon>Wickerhamomycetaceae</taxon>
        <taxon>Wickerhamomyces</taxon>
    </lineage>
</organism>
<sequence length="159" mass="18708">MSLETDLKGIKCEFCVETEYKYICPRCSRRYCSLECFKSVIHQSCSEGFYERQVKESLPQTSNDEDKLKLIGILDKYGGEGSDWKYEAPLDYNKVEQGLQLERKDLDDKDRELTIEEEVELKQLIENATPEQLLKLMTPDERQRFEELINSGKYEIIDE</sequence>
<dbReference type="GeneID" id="30199615"/>
<dbReference type="CDD" id="cd23024">
    <property type="entry name" value="zf-HIT_ZNHIT2-3"/>
    <property type="match status" value="1"/>
</dbReference>
<dbReference type="Proteomes" id="UP000094112">
    <property type="component" value="Unassembled WGS sequence"/>
</dbReference>
<dbReference type="PROSITE" id="PS51083">
    <property type="entry name" value="ZF_HIT"/>
    <property type="match status" value="1"/>
</dbReference>
<evidence type="ECO:0000256" key="1">
    <source>
        <dbReference type="PROSITE-ProRule" id="PRU00453"/>
    </source>
</evidence>
<dbReference type="GO" id="GO:0008270">
    <property type="term" value="F:zinc ion binding"/>
    <property type="evidence" value="ECO:0007669"/>
    <property type="project" value="UniProtKB-UniRule"/>
</dbReference>
<dbReference type="PANTHER" id="PTHR15555:SF0">
    <property type="entry name" value="ZINC FINGER HIT DOMAIN-CONTAINING PROTEIN 2"/>
    <property type="match status" value="1"/>
</dbReference>
<dbReference type="InterPro" id="IPR039646">
    <property type="entry name" value="ZNHIT2"/>
</dbReference>
<dbReference type="PANTHER" id="PTHR15555">
    <property type="entry name" value="ZINC FINGER HIT DOMAIN CONTAINING PROTEIN 2 PROTEIN FON -RELATED"/>
    <property type="match status" value="1"/>
</dbReference>
<dbReference type="Pfam" id="PF04438">
    <property type="entry name" value="zf-HIT"/>
    <property type="match status" value="1"/>
</dbReference>
<name>A0A1E3NV19_WICAA</name>
<evidence type="ECO:0000313" key="3">
    <source>
        <dbReference type="EMBL" id="ODQ56976.1"/>
    </source>
</evidence>
<keyword evidence="1" id="KW-0863">Zinc-finger</keyword>
<dbReference type="STRING" id="683960.A0A1E3NV19"/>
<dbReference type="SUPFAM" id="SSF144232">
    <property type="entry name" value="HIT/MYND zinc finger-like"/>
    <property type="match status" value="1"/>
</dbReference>